<dbReference type="PANTHER" id="PTHR34353">
    <property type="entry name" value="CRISPR-ASSOCIATED ENDONUCLEASE CAS1 1"/>
    <property type="match status" value="1"/>
</dbReference>
<dbReference type="HOGENOM" id="CLU_055263_0_0_11"/>
<evidence type="ECO:0000256" key="6">
    <source>
        <dbReference type="ARBA" id="ARBA00023118"/>
    </source>
</evidence>
<keyword evidence="3 10" id="KW-0255">Endonuclease</keyword>
<dbReference type="Gene3D" id="1.20.120.920">
    <property type="entry name" value="CRISPR-associated endonuclease Cas1, C-terminal domain"/>
    <property type="match status" value="1"/>
</dbReference>
<evidence type="ECO:0000256" key="10">
    <source>
        <dbReference type="HAMAP-Rule" id="MF_01470"/>
    </source>
</evidence>
<evidence type="ECO:0000256" key="9">
    <source>
        <dbReference type="ARBA" id="ARBA00038592"/>
    </source>
</evidence>
<comment type="caution">
    <text evidence="11">The sequence shown here is derived from an EMBL/GenBank/DDBJ whole genome shotgun (WGS) entry which is preliminary data.</text>
</comment>
<feature type="binding site" evidence="10">
    <location>
        <position position="196"/>
    </location>
    <ligand>
        <name>Mn(2+)</name>
        <dbReference type="ChEBI" id="CHEBI:29035"/>
    </ligand>
</feature>
<dbReference type="GO" id="GO:0004520">
    <property type="term" value="F:DNA endonuclease activity"/>
    <property type="evidence" value="ECO:0007669"/>
    <property type="project" value="InterPro"/>
</dbReference>
<dbReference type="GO" id="GO:0046872">
    <property type="term" value="F:metal ion binding"/>
    <property type="evidence" value="ECO:0007669"/>
    <property type="project" value="UniProtKB-UniRule"/>
</dbReference>
<gene>
    <name evidence="10 11" type="primary">cas1</name>
    <name evidence="11" type="ORF">HMPREF0044_0708</name>
</gene>
<protein>
    <recommendedName>
        <fullName evidence="10">CRISPR-associated endonuclease Cas1</fullName>
        <ecNumber evidence="10">3.1.-.-</ecNumber>
    </recommendedName>
</protein>
<dbReference type="NCBIfam" id="TIGR03639">
    <property type="entry name" value="cas1_NMENI"/>
    <property type="match status" value="1"/>
</dbReference>
<dbReference type="EMBL" id="ACFG01000030">
    <property type="protein sequence ID" value="EEH63689.1"/>
    <property type="molecule type" value="Genomic_DNA"/>
</dbReference>
<dbReference type="EC" id="3.1.-.-" evidence="10"/>
<comment type="subunit">
    <text evidence="9 10">Homodimer, forms a heterotetramer with a Cas2 homodimer.</text>
</comment>
<evidence type="ECO:0000256" key="7">
    <source>
        <dbReference type="ARBA" id="ARBA00023125"/>
    </source>
</evidence>
<dbReference type="GO" id="GO:0051607">
    <property type="term" value="P:defense response to virus"/>
    <property type="evidence" value="ECO:0007669"/>
    <property type="project" value="UniProtKB-UniRule"/>
</dbReference>
<evidence type="ECO:0000256" key="8">
    <source>
        <dbReference type="ARBA" id="ARBA00023211"/>
    </source>
</evidence>
<feature type="binding site" evidence="10">
    <location>
        <position position="138"/>
    </location>
    <ligand>
        <name>Mn(2+)</name>
        <dbReference type="ChEBI" id="CHEBI:29035"/>
    </ligand>
</feature>
<keyword evidence="7 10" id="KW-0238">DNA-binding</keyword>
<dbReference type="GO" id="GO:0003677">
    <property type="term" value="F:DNA binding"/>
    <property type="evidence" value="ECO:0007669"/>
    <property type="project" value="UniProtKB-KW"/>
</dbReference>
<sequence>MCGQISSARGAISIEPDGKEPVLVPISDVAVLLIGHRVVFSGGALHRCLSAGVAVMLCDWRGVPEGGAFGWSDHTRVAARRIAQAQLSEPRRKNAWKQIIKEKLRGQASALDDLGLRGGDFLRELRKQVRSGDPANVEAQAAKFYWKALGGEGFNRVPGARFGVNGMLDYAYAIVRGHGIRAVLSAGLEPSLGVFHHGRSNAFCLVDDLLEVFRPAVDAQVFGLLGDGEVEFDEVKHDLVDIACGKFSVDGLTIPAVFEDFAQQFGLYIEDDVEKLVPPVWSFRNGR</sequence>
<keyword evidence="2 10" id="KW-0479">Metal-binding</keyword>
<evidence type="ECO:0000256" key="2">
    <source>
        <dbReference type="ARBA" id="ARBA00022723"/>
    </source>
</evidence>
<evidence type="ECO:0000313" key="12">
    <source>
        <dbReference type="Proteomes" id="UP000010301"/>
    </source>
</evidence>
<dbReference type="HAMAP" id="MF_01470">
    <property type="entry name" value="Cas1"/>
    <property type="match status" value="1"/>
</dbReference>
<proteinExistence type="inferred from homology"/>
<evidence type="ECO:0000256" key="5">
    <source>
        <dbReference type="ARBA" id="ARBA00022842"/>
    </source>
</evidence>
<accession>C0W0W5</accession>
<keyword evidence="5 10" id="KW-0460">Magnesium</keyword>
<keyword evidence="4 10" id="KW-0378">Hydrolase</keyword>
<dbReference type="STRING" id="525245.HMPREF0044_0708"/>
<comment type="cofactor">
    <cofactor evidence="10">
        <name>Mg(2+)</name>
        <dbReference type="ChEBI" id="CHEBI:18420"/>
    </cofactor>
    <cofactor evidence="10">
        <name>Mn(2+)</name>
        <dbReference type="ChEBI" id="CHEBI:29035"/>
    </cofactor>
</comment>
<comment type="similarity">
    <text evidence="10">Belongs to the CRISPR-associated endonuclease Cas1 family.</text>
</comment>
<dbReference type="PANTHER" id="PTHR34353:SF2">
    <property type="entry name" value="CRISPR-ASSOCIATED ENDONUCLEASE CAS1 1"/>
    <property type="match status" value="1"/>
</dbReference>
<comment type="function">
    <text evidence="10">CRISPR (clustered regularly interspaced short palindromic repeat), is an adaptive immune system that provides protection against mobile genetic elements (viruses, transposable elements and conjugative plasmids). CRISPR clusters contain spacers, sequences complementary to antecedent mobile elements, and target invading nucleic acids. CRISPR clusters are transcribed and processed into CRISPR RNA (crRNA). Acts as a dsDNA endonuclease. Involved in the integration of spacer DNA into the CRISPR cassette.</text>
</comment>
<organism evidence="11 12">
    <name type="scientific">Gleimia coleocanis DSM 15436</name>
    <dbReference type="NCBI Taxonomy" id="525245"/>
    <lineage>
        <taxon>Bacteria</taxon>
        <taxon>Bacillati</taxon>
        <taxon>Actinomycetota</taxon>
        <taxon>Actinomycetes</taxon>
        <taxon>Actinomycetales</taxon>
        <taxon>Actinomycetaceae</taxon>
        <taxon>Gleimia</taxon>
    </lineage>
</organism>
<dbReference type="NCBIfam" id="TIGR00287">
    <property type="entry name" value="cas1"/>
    <property type="match status" value="1"/>
</dbReference>
<dbReference type="InterPro" id="IPR019855">
    <property type="entry name" value="CRISPR-assoc_Cas1_NMENI"/>
</dbReference>
<evidence type="ECO:0000256" key="1">
    <source>
        <dbReference type="ARBA" id="ARBA00022722"/>
    </source>
</evidence>
<keyword evidence="8 10" id="KW-0464">Manganese</keyword>
<name>C0W0W5_9ACTO</name>
<dbReference type="GO" id="GO:0016787">
    <property type="term" value="F:hydrolase activity"/>
    <property type="evidence" value="ECO:0007669"/>
    <property type="project" value="UniProtKB-KW"/>
</dbReference>
<reference evidence="11 12" key="1">
    <citation type="submission" date="2009-01" db="EMBL/GenBank/DDBJ databases">
        <authorList>
            <person name="Qin X."/>
            <person name="Bachman B."/>
            <person name="Battles P."/>
            <person name="Bell A."/>
            <person name="Bess C."/>
            <person name="Bickham C."/>
            <person name="Chaboub L."/>
            <person name="Chen D."/>
            <person name="Coyle M."/>
            <person name="Deiros D.R."/>
            <person name="Dinh H."/>
            <person name="Forbes L."/>
            <person name="Fowler G."/>
            <person name="Francisco L."/>
            <person name="Fu Q."/>
            <person name="Gubbala S."/>
            <person name="Hale W."/>
            <person name="Han Y."/>
            <person name="Hemphill L."/>
            <person name="Highlander S.K."/>
            <person name="Hirani K."/>
            <person name="Hogues M."/>
            <person name="Jackson L."/>
            <person name="Jakkamsetti A."/>
            <person name="Javaid M."/>
            <person name="Jiang H."/>
            <person name="Korchina V."/>
            <person name="Kovar C."/>
            <person name="Lara F."/>
            <person name="Lee S."/>
            <person name="Mata R."/>
            <person name="Mathew T."/>
            <person name="Moen C."/>
            <person name="Morales K."/>
            <person name="Munidasa M."/>
            <person name="Nazareth L."/>
            <person name="Ngo R."/>
            <person name="Nguyen L."/>
            <person name="Okwuonu G."/>
            <person name="Ongeri F."/>
            <person name="Patil S."/>
            <person name="Petrosino J."/>
            <person name="Pham C."/>
            <person name="Pham P."/>
            <person name="Pu L.-L."/>
            <person name="Puazo M."/>
            <person name="Raj R."/>
            <person name="Reid J."/>
            <person name="Rouhana J."/>
            <person name="Saada N."/>
            <person name="Shang Y."/>
            <person name="Simmons D."/>
            <person name="Thornton R."/>
            <person name="Warren J."/>
            <person name="Weissenberger G."/>
            <person name="Zhang J."/>
            <person name="Zhang L."/>
            <person name="Zhou C."/>
            <person name="Zhu D."/>
            <person name="Muzny D."/>
            <person name="Worley K."/>
            <person name="Gibbs R."/>
        </authorList>
    </citation>
    <scope>NUCLEOTIDE SEQUENCE [LARGE SCALE GENOMIC DNA]</scope>
    <source>
        <strain evidence="11 12">DSM 15436</strain>
    </source>
</reference>
<keyword evidence="12" id="KW-1185">Reference proteome</keyword>
<dbReference type="eggNOG" id="COG1518">
    <property type="taxonomic scope" value="Bacteria"/>
</dbReference>
<feature type="binding site" evidence="10">
    <location>
        <position position="211"/>
    </location>
    <ligand>
        <name>Mn(2+)</name>
        <dbReference type="ChEBI" id="CHEBI:29035"/>
    </ligand>
</feature>
<keyword evidence="1 10" id="KW-0540">Nuclease</keyword>
<dbReference type="Pfam" id="PF01867">
    <property type="entry name" value="Cas_Cas1"/>
    <property type="match status" value="1"/>
</dbReference>
<dbReference type="AlphaFoldDB" id="C0W0W5"/>
<dbReference type="InterPro" id="IPR002729">
    <property type="entry name" value="CRISPR-assoc_Cas1"/>
</dbReference>
<dbReference type="Proteomes" id="UP000010301">
    <property type="component" value="Unassembled WGS sequence"/>
</dbReference>
<evidence type="ECO:0000256" key="4">
    <source>
        <dbReference type="ARBA" id="ARBA00022801"/>
    </source>
</evidence>
<dbReference type="GO" id="GO:0043571">
    <property type="term" value="P:maintenance of CRISPR repeat elements"/>
    <property type="evidence" value="ECO:0007669"/>
    <property type="project" value="UniProtKB-UniRule"/>
</dbReference>
<dbReference type="InterPro" id="IPR042206">
    <property type="entry name" value="CRISPR-assoc_Cas1_C"/>
</dbReference>
<evidence type="ECO:0000313" key="11">
    <source>
        <dbReference type="EMBL" id="EEH63689.1"/>
    </source>
</evidence>
<dbReference type="InterPro" id="IPR050646">
    <property type="entry name" value="Cas1"/>
</dbReference>
<evidence type="ECO:0000256" key="3">
    <source>
        <dbReference type="ARBA" id="ARBA00022759"/>
    </source>
</evidence>
<keyword evidence="6 10" id="KW-0051">Antiviral defense</keyword>